<evidence type="ECO:0000313" key="1">
    <source>
        <dbReference type="Proteomes" id="UP000035642"/>
    </source>
</evidence>
<reference evidence="2" key="2">
    <citation type="submission" date="2017-02" db="UniProtKB">
        <authorList>
            <consortium name="WormBaseParasite"/>
        </authorList>
    </citation>
    <scope>IDENTIFICATION</scope>
</reference>
<accession>A0A0K0DJ84</accession>
<dbReference type="WBParaSite" id="ACAC_0001143801-mRNA-1">
    <property type="protein sequence ID" value="ACAC_0001143801-mRNA-1"/>
    <property type="gene ID" value="ACAC_0001143801"/>
</dbReference>
<name>A0A0K0DJ84_ANGCA</name>
<protein>
    <submittedName>
        <fullName evidence="2">Astacin domain-containing protein</fullName>
    </submittedName>
</protein>
<evidence type="ECO:0000313" key="2">
    <source>
        <dbReference type="WBParaSite" id="ACAC_0001143801-mRNA-1"/>
    </source>
</evidence>
<sequence>MWFYNLTASDYVRKSFCRQRYEGLHVFSVYSPQDDKVGHRNACGESTSSIAGADQEFQNKFSPPVKGCGPRCTYLDMFTVISGT</sequence>
<proteinExistence type="predicted"/>
<reference evidence="1" key="1">
    <citation type="submission" date="2012-09" db="EMBL/GenBank/DDBJ databases">
        <authorList>
            <person name="Martin A.A."/>
        </authorList>
    </citation>
    <scope>NUCLEOTIDE SEQUENCE</scope>
</reference>
<organism evidence="1 2">
    <name type="scientific">Angiostrongylus cantonensis</name>
    <name type="common">Rat lungworm</name>
    <dbReference type="NCBI Taxonomy" id="6313"/>
    <lineage>
        <taxon>Eukaryota</taxon>
        <taxon>Metazoa</taxon>
        <taxon>Ecdysozoa</taxon>
        <taxon>Nematoda</taxon>
        <taxon>Chromadorea</taxon>
        <taxon>Rhabditida</taxon>
        <taxon>Rhabditina</taxon>
        <taxon>Rhabditomorpha</taxon>
        <taxon>Strongyloidea</taxon>
        <taxon>Metastrongylidae</taxon>
        <taxon>Angiostrongylus</taxon>
    </lineage>
</organism>
<dbReference type="Proteomes" id="UP000035642">
    <property type="component" value="Unassembled WGS sequence"/>
</dbReference>
<dbReference type="AlphaFoldDB" id="A0A0K0DJ84"/>
<keyword evidence="1" id="KW-1185">Reference proteome</keyword>